<comment type="cofactor">
    <cofactor evidence="12">
        <name>Zn(2+)</name>
        <dbReference type="ChEBI" id="CHEBI:29105"/>
    </cofactor>
    <text evidence="12">Binds 1 zinc ion per subunit.</text>
</comment>
<dbReference type="Gene3D" id="3.10.310.40">
    <property type="match status" value="1"/>
</dbReference>
<evidence type="ECO:0000256" key="7">
    <source>
        <dbReference type="ARBA" id="ARBA00022833"/>
    </source>
</evidence>
<organism evidence="15 16">
    <name type="scientific">Paralcaligenes ureilyticus</name>
    <dbReference type="NCBI Taxonomy" id="627131"/>
    <lineage>
        <taxon>Bacteria</taxon>
        <taxon>Pseudomonadati</taxon>
        <taxon>Pseudomonadota</taxon>
        <taxon>Betaproteobacteria</taxon>
        <taxon>Burkholderiales</taxon>
        <taxon>Alcaligenaceae</taxon>
        <taxon>Paralcaligenes</taxon>
    </lineage>
</organism>
<evidence type="ECO:0000256" key="3">
    <source>
        <dbReference type="ARBA" id="ARBA00022555"/>
    </source>
</evidence>
<feature type="domain" description="Alanyl-transfer RNA synthetases family profile" evidence="14">
    <location>
        <begin position="1"/>
        <end position="705"/>
    </location>
</feature>
<dbReference type="HAMAP" id="MF_00036_B">
    <property type="entry name" value="Ala_tRNA_synth_B"/>
    <property type="match status" value="1"/>
</dbReference>
<keyword evidence="4 12" id="KW-0436">Ligase</keyword>
<dbReference type="Gene3D" id="3.30.54.20">
    <property type="match status" value="1"/>
</dbReference>
<name>A0A4R3LXI2_9BURK</name>
<dbReference type="PANTHER" id="PTHR11777">
    <property type="entry name" value="ALANYL-TRNA SYNTHETASE"/>
    <property type="match status" value="1"/>
</dbReference>
<dbReference type="PANTHER" id="PTHR11777:SF9">
    <property type="entry name" value="ALANINE--TRNA LIGASE, CYTOPLASMIC"/>
    <property type="match status" value="1"/>
</dbReference>
<dbReference type="InterPro" id="IPR045864">
    <property type="entry name" value="aa-tRNA-synth_II/BPL/LPL"/>
</dbReference>
<keyword evidence="10 12" id="KW-0648">Protein biosynthesis</keyword>
<dbReference type="SUPFAM" id="SSF55681">
    <property type="entry name" value="Class II aaRS and biotin synthetases"/>
    <property type="match status" value="1"/>
</dbReference>
<keyword evidence="8 12" id="KW-0067">ATP-binding</keyword>
<dbReference type="PROSITE" id="PS50860">
    <property type="entry name" value="AA_TRNA_LIGASE_II_ALA"/>
    <property type="match status" value="1"/>
</dbReference>
<proteinExistence type="inferred from homology"/>
<dbReference type="SUPFAM" id="SSF50447">
    <property type="entry name" value="Translation proteins"/>
    <property type="match status" value="1"/>
</dbReference>
<dbReference type="CDD" id="cd00673">
    <property type="entry name" value="AlaRS_core"/>
    <property type="match status" value="1"/>
</dbReference>
<dbReference type="GO" id="GO:0000049">
    <property type="term" value="F:tRNA binding"/>
    <property type="evidence" value="ECO:0007669"/>
    <property type="project" value="UniProtKB-KW"/>
</dbReference>
<evidence type="ECO:0000256" key="9">
    <source>
        <dbReference type="ARBA" id="ARBA00022884"/>
    </source>
</evidence>
<dbReference type="Pfam" id="PF07973">
    <property type="entry name" value="tRNA_SAD"/>
    <property type="match status" value="1"/>
</dbReference>
<dbReference type="GO" id="GO:0004813">
    <property type="term" value="F:alanine-tRNA ligase activity"/>
    <property type="evidence" value="ECO:0007669"/>
    <property type="project" value="UniProtKB-UniRule"/>
</dbReference>
<dbReference type="InterPro" id="IPR018162">
    <property type="entry name" value="Ala-tRNA-ligase_IIc_anticod-bd"/>
</dbReference>
<evidence type="ECO:0000256" key="5">
    <source>
        <dbReference type="ARBA" id="ARBA00022723"/>
    </source>
</evidence>
<keyword evidence="9 12" id="KW-0694">RNA-binding</keyword>
<dbReference type="Gene3D" id="3.30.980.10">
    <property type="entry name" value="Threonyl-trna Synthetase, Chain A, domain 2"/>
    <property type="match status" value="1"/>
</dbReference>
<gene>
    <name evidence="12" type="primary">alaS</name>
    <name evidence="15" type="ORF">EDC26_11090</name>
</gene>
<dbReference type="OrthoDB" id="9803884at2"/>
<dbReference type="FunFam" id="3.10.310.40:FF:000001">
    <property type="entry name" value="Alanine--tRNA ligase"/>
    <property type="match status" value="1"/>
</dbReference>
<evidence type="ECO:0000256" key="8">
    <source>
        <dbReference type="ARBA" id="ARBA00022840"/>
    </source>
</evidence>
<keyword evidence="13" id="KW-0175">Coiled coil</keyword>
<evidence type="ECO:0000256" key="4">
    <source>
        <dbReference type="ARBA" id="ARBA00022598"/>
    </source>
</evidence>
<reference evidence="15 16" key="1">
    <citation type="submission" date="2019-03" db="EMBL/GenBank/DDBJ databases">
        <title>Genomic Encyclopedia of Type Strains, Phase IV (KMG-IV): sequencing the most valuable type-strain genomes for metagenomic binning, comparative biology and taxonomic classification.</title>
        <authorList>
            <person name="Goeker M."/>
        </authorList>
    </citation>
    <scope>NUCLEOTIDE SEQUENCE [LARGE SCALE GENOMIC DNA]</scope>
    <source>
        <strain evidence="15 16">DSM 24591</strain>
    </source>
</reference>
<dbReference type="InterPro" id="IPR018163">
    <property type="entry name" value="Thr/Ala-tRNA-synth_IIc_edit"/>
</dbReference>
<dbReference type="GO" id="GO:0005524">
    <property type="term" value="F:ATP binding"/>
    <property type="evidence" value="ECO:0007669"/>
    <property type="project" value="UniProtKB-UniRule"/>
</dbReference>
<keyword evidence="16" id="KW-1185">Reference proteome</keyword>
<dbReference type="NCBIfam" id="TIGR00344">
    <property type="entry name" value="alaS"/>
    <property type="match status" value="1"/>
</dbReference>
<feature type="binding site" evidence="12">
    <location>
        <position position="565"/>
    </location>
    <ligand>
        <name>Zn(2+)</name>
        <dbReference type="ChEBI" id="CHEBI:29105"/>
    </ligand>
</feature>
<dbReference type="InterPro" id="IPR012947">
    <property type="entry name" value="tRNA_SAD"/>
</dbReference>
<dbReference type="FunFam" id="3.30.54.20:FF:000001">
    <property type="entry name" value="Alanine--tRNA ligase"/>
    <property type="match status" value="1"/>
</dbReference>
<keyword evidence="11 12" id="KW-0030">Aminoacyl-tRNA synthetase</keyword>
<dbReference type="Pfam" id="PF01411">
    <property type="entry name" value="tRNA-synt_2c"/>
    <property type="match status" value="1"/>
</dbReference>
<comment type="domain">
    <text evidence="12">Consists of three domains; the N-terminal catalytic domain, the editing domain and the C-terminal C-Ala domain. The editing domain removes incorrectly charged amino acids, while the C-Ala domain, along with tRNA(Ala), serves as a bridge to cooperatively bring together the editing and aminoacylation centers thus stimulating deacylation of misacylated tRNAs.</text>
</comment>
<dbReference type="EC" id="6.1.1.7" evidence="12"/>
<comment type="caution">
    <text evidence="15">The sequence shown here is derived from an EMBL/GenBank/DDBJ whole genome shotgun (WGS) entry which is preliminary data.</text>
</comment>
<keyword evidence="6 12" id="KW-0547">Nucleotide-binding</keyword>
<dbReference type="Gene3D" id="3.30.930.10">
    <property type="entry name" value="Bira Bifunctional Protein, Domain 2"/>
    <property type="match status" value="1"/>
</dbReference>
<dbReference type="FunFam" id="3.30.980.10:FF:000004">
    <property type="entry name" value="Alanine--tRNA ligase, cytoplasmic"/>
    <property type="match status" value="1"/>
</dbReference>
<evidence type="ECO:0000256" key="10">
    <source>
        <dbReference type="ARBA" id="ARBA00022917"/>
    </source>
</evidence>
<dbReference type="SUPFAM" id="SSF101353">
    <property type="entry name" value="Putative anticodon-binding domain of alanyl-tRNA synthetase (AlaRS)"/>
    <property type="match status" value="1"/>
</dbReference>
<evidence type="ECO:0000256" key="12">
    <source>
        <dbReference type="HAMAP-Rule" id="MF_00036"/>
    </source>
</evidence>
<feature type="binding site" evidence="12">
    <location>
        <position position="561"/>
    </location>
    <ligand>
        <name>Zn(2+)</name>
        <dbReference type="ChEBI" id="CHEBI:29105"/>
    </ligand>
</feature>
<evidence type="ECO:0000256" key="11">
    <source>
        <dbReference type="ARBA" id="ARBA00023146"/>
    </source>
</evidence>
<dbReference type="FunFam" id="3.30.930.10:FF:000004">
    <property type="entry name" value="Alanine--tRNA ligase"/>
    <property type="match status" value="1"/>
</dbReference>
<dbReference type="GO" id="GO:0005829">
    <property type="term" value="C:cytosol"/>
    <property type="evidence" value="ECO:0007669"/>
    <property type="project" value="TreeGrafter"/>
</dbReference>
<dbReference type="GO" id="GO:0002161">
    <property type="term" value="F:aminoacyl-tRNA deacylase activity"/>
    <property type="evidence" value="ECO:0007669"/>
    <property type="project" value="TreeGrafter"/>
</dbReference>
<keyword evidence="12" id="KW-0963">Cytoplasm</keyword>
<dbReference type="Pfam" id="PF02272">
    <property type="entry name" value="DHHA1"/>
    <property type="match status" value="1"/>
</dbReference>
<keyword evidence="5 12" id="KW-0479">Metal-binding</keyword>
<evidence type="ECO:0000256" key="6">
    <source>
        <dbReference type="ARBA" id="ARBA00022741"/>
    </source>
</evidence>
<dbReference type="SMART" id="SM00863">
    <property type="entry name" value="tRNA_SAD"/>
    <property type="match status" value="1"/>
</dbReference>
<comment type="catalytic activity">
    <reaction evidence="12">
        <text>tRNA(Ala) + L-alanine + ATP = L-alanyl-tRNA(Ala) + AMP + diphosphate</text>
        <dbReference type="Rhea" id="RHEA:12540"/>
        <dbReference type="Rhea" id="RHEA-COMP:9657"/>
        <dbReference type="Rhea" id="RHEA-COMP:9923"/>
        <dbReference type="ChEBI" id="CHEBI:30616"/>
        <dbReference type="ChEBI" id="CHEBI:33019"/>
        <dbReference type="ChEBI" id="CHEBI:57972"/>
        <dbReference type="ChEBI" id="CHEBI:78442"/>
        <dbReference type="ChEBI" id="CHEBI:78497"/>
        <dbReference type="ChEBI" id="CHEBI:456215"/>
        <dbReference type="EC" id="6.1.1.7"/>
    </reaction>
</comment>
<dbReference type="Proteomes" id="UP000295525">
    <property type="component" value="Unassembled WGS sequence"/>
</dbReference>
<dbReference type="Gene3D" id="6.10.250.550">
    <property type="match status" value="1"/>
</dbReference>
<feature type="binding site" evidence="12">
    <location>
        <position position="662"/>
    </location>
    <ligand>
        <name>Zn(2+)</name>
        <dbReference type="ChEBI" id="CHEBI:29105"/>
    </ligand>
</feature>
<dbReference type="EMBL" id="SMAJ01000010">
    <property type="protein sequence ID" value="TCT05350.1"/>
    <property type="molecule type" value="Genomic_DNA"/>
</dbReference>
<sequence length="874" mass="94706">MKTSEIRQKFLSFFESRGHHIVPSSSLVPGNDPTLLFTNAGMVQFKDVFTGKETRPYKRATSSQRCVRAGGKHNDLENVGYTARHHTFFEMLGNFSFGDYFKREAIHNAWELLTTVYKLPAEKLWVTVYQEDDEAYDIWAREIGVPVERIVRIGDNKGARYASDNFWQMADTGPCGPCSEIFYDHGPEIWGGPPGSPEEDGDRYIEIWNLVFMQFERDAAGNMPSLPKPCVDTGMGLERIAAVLQHVHSNYGIDLFQALIKAAARETGASDLGDNSLKVIADHIRACSFLVVDGVIPGNEGRGYVLRRIVRRALRHGYKLGQSQPFFHRLVADLVAQMGSAYPELAKNQARVEQVLKQEEERFSETLEHGMKILDAALAGVPDKGVLDGQTLFTLYDTYGFPVDLTADICRERSIEVDLDGFELSMTRQREQARAAGKFKAAEGLRYQGAQTRFDGYEHVQGRGQVVALYVGGTAVDSVADGQEAIVVLDATPFYAESGGQVGDTGTLNAGAVCFQVSDTQKIQNGVFGHHGRLSGGSLKVGDSLDARVDTERRARTMRNHSATHLMHKALRQVLGNHVQQRGSLVDPDKTRFDFAHDAPLSAQQIVQVEQIVNAEVLANQAVSARVMAYDEAVKGGAMALFGEKYGDTVRVLDIGFSRELCGGTHVSRTGDIGLFKILSEGGVAAGVRRIEAITGDNALRWVQQVNATLQHAAGLMKSQPSELAERIVLLQGQLKAAEHDIDQARGKLASLAGQDLAGQAVTLSGDSKLLVARMNGTDPKALRGLVDQLKDRLKSGVVLLAAEADGKISLVAGVTADLLDRVKAGDLVGAVAAQVGGKGGGRPDMAMGGGANLAALSGAMSGVEAWVRGRMDA</sequence>
<dbReference type="RefSeq" id="WP_132583438.1">
    <property type="nucleotide sequence ID" value="NZ_SMAJ01000010.1"/>
</dbReference>
<feature type="binding site" evidence="12">
    <location>
        <position position="666"/>
    </location>
    <ligand>
        <name>Zn(2+)</name>
        <dbReference type="ChEBI" id="CHEBI:29105"/>
    </ligand>
</feature>
<comment type="function">
    <text evidence="12">Catalyzes the attachment of alanine to tRNA(Ala) in a two-step reaction: alanine is first activated by ATP to form Ala-AMP and then transferred to the acceptor end of tRNA(Ala). Also edits incorrectly charged Ser-tRNA(Ala) and Gly-tRNA(Ala) via its editing domain.</text>
</comment>
<evidence type="ECO:0000313" key="16">
    <source>
        <dbReference type="Proteomes" id="UP000295525"/>
    </source>
</evidence>
<evidence type="ECO:0000256" key="1">
    <source>
        <dbReference type="ARBA" id="ARBA00004496"/>
    </source>
</evidence>
<dbReference type="PRINTS" id="PR00980">
    <property type="entry name" value="TRNASYNTHALA"/>
</dbReference>
<dbReference type="GO" id="GO:0008270">
    <property type="term" value="F:zinc ion binding"/>
    <property type="evidence" value="ECO:0007669"/>
    <property type="project" value="UniProtKB-UniRule"/>
</dbReference>
<comment type="similarity">
    <text evidence="2 12">Belongs to the class-II aminoacyl-tRNA synthetase family.</text>
</comment>
<dbReference type="InterPro" id="IPR050058">
    <property type="entry name" value="Ala-tRNA_ligase"/>
</dbReference>
<dbReference type="GO" id="GO:0006419">
    <property type="term" value="P:alanyl-tRNA aminoacylation"/>
    <property type="evidence" value="ECO:0007669"/>
    <property type="project" value="UniProtKB-UniRule"/>
</dbReference>
<dbReference type="GO" id="GO:0045892">
    <property type="term" value="P:negative regulation of DNA-templated transcription"/>
    <property type="evidence" value="ECO:0007669"/>
    <property type="project" value="TreeGrafter"/>
</dbReference>
<protein>
    <recommendedName>
        <fullName evidence="12">Alanine--tRNA ligase</fullName>
        <ecNumber evidence="12">6.1.1.7</ecNumber>
    </recommendedName>
    <alternativeName>
        <fullName evidence="12">Alanyl-tRNA synthetase</fullName>
        <shortName evidence="12">AlaRS</shortName>
    </alternativeName>
</protein>
<evidence type="ECO:0000313" key="15">
    <source>
        <dbReference type="EMBL" id="TCT05350.1"/>
    </source>
</evidence>
<dbReference type="InterPro" id="IPR018164">
    <property type="entry name" value="Ala-tRNA-synth_IIc_N"/>
</dbReference>
<comment type="subcellular location">
    <subcellularLocation>
        <location evidence="1 12">Cytoplasm</location>
    </subcellularLocation>
</comment>
<dbReference type="FunFam" id="2.40.30.130:FF:000001">
    <property type="entry name" value="Alanine--tRNA ligase"/>
    <property type="match status" value="1"/>
</dbReference>
<dbReference type="Gene3D" id="2.40.30.130">
    <property type="match status" value="1"/>
</dbReference>
<dbReference type="InterPro" id="IPR002318">
    <property type="entry name" value="Ala-tRNA-lgiase_IIc"/>
</dbReference>
<dbReference type="InterPro" id="IPR003156">
    <property type="entry name" value="DHHA1_dom"/>
</dbReference>
<dbReference type="InterPro" id="IPR023033">
    <property type="entry name" value="Ala_tRNA_ligase_euk/bac"/>
</dbReference>
<evidence type="ECO:0000256" key="2">
    <source>
        <dbReference type="ARBA" id="ARBA00008226"/>
    </source>
</evidence>
<keyword evidence="3 12" id="KW-0820">tRNA-binding</keyword>
<dbReference type="InterPro" id="IPR018165">
    <property type="entry name" value="Ala-tRNA-synth_IIc_core"/>
</dbReference>
<dbReference type="SUPFAM" id="SSF55186">
    <property type="entry name" value="ThrRS/AlaRS common domain"/>
    <property type="match status" value="1"/>
</dbReference>
<feature type="coiled-coil region" evidence="13">
    <location>
        <begin position="728"/>
        <end position="755"/>
    </location>
</feature>
<dbReference type="InterPro" id="IPR009000">
    <property type="entry name" value="Transl_B-barrel_sf"/>
</dbReference>
<accession>A0A4R3LXI2</accession>
<keyword evidence="7 12" id="KW-0862">Zinc</keyword>
<evidence type="ECO:0000256" key="13">
    <source>
        <dbReference type="SAM" id="Coils"/>
    </source>
</evidence>
<evidence type="ECO:0000259" key="14">
    <source>
        <dbReference type="PROSITE" id="PS50860"/>
    </source>
</evidence>
<dbReference type="AlphaFoldDB" id="A0A4R3LXI2"/>